<sequence length="720" mass="83146">MNYWHLQMHPSNRGKFKKEKLIQILQEKEVIGMGESWTNQKGEQVSDPSDFKNQMHVDDVVLIRDGSSPIALVQVTGTWYIESNIDEDFDWFRLRRPIKLLKEYDSSNAKLKESILSEYGKNHIQAPGTLTPANNNTATNQFIKKWYLQVQKQLIMDKLNLSPERIENIKSLWARYTSSYTPKGLKKINSKIENLQKDWQYYRKKIKDGTLSLQDYTNRLENSSERGGYLCNFLERTTSEIYGSSKPGNASNFEIKLNDDNTTYTFNENLRRGDGKINHNSLEDANERFKATLKPLLQRIVNSSSAVEKIQIIEEANYAAKQILRKMAVLDSTSNYLNIYSDDAINTLHNDFLDSETSTNLGKNHEVRIAINKVLNLEDTPVNAFLVSRFLWKYATSSAVADANTPNVILYGPPGTGKTFTVRQSLDFICMDDDSRYEFITFHPSFTYEDFIDGIKPKGVTKDGNIKFELTDGVFKKFCKKALAECVLAKVENRNPKSYYFVVDEINRANLSAVFGETLMCLEKDYRYDILKPKQNLYKTQYSPLIESMVEDAKKEGKDISDLAFIFDNDNAYFGVPNNVYFIGMMNDVDKSIDAFDLALRRRFKWERMDYNQDVLEQETKFKNGDDFLNMPQYSIACTKLNEYISQTLGLGKSYEFGHSFFMKITGIANSKTISKSDMEKLFHLYLEPSLKEYLRALFSEQELDGKIKDALELYKNNLK</sequence>
<dbReference type="Gene3D" id="3.40.50.300">
    <property type="entry name" value="P-loop containing nucleotide triphosphate hydrolases"/>
    <property type="match status" value="1"/>
</dbReference>
<organism evidence="2 3">
    <name type="scientific">Polaribacter filamentus</name>
    <dbReference type="NCBI Taxonomy" id="53483"/>
    <lineage>
        <taxon>Bacteria</taxon>
        <taxon>Pseudomonadati</taxon>
        <taxon>Bacteroidota</taxon>
        <taxon>Flavobacteriia</taxon>
        <taxon>Flavobacteriales</taxon>
        <taxon>Flavobacteriaceae</taxon>
    </lineage>
</organism>
<keyword evidence="3" id="KW-1185">Reference proteome</keyword>
<keyword evidence="2" id="KW-0255">Endonuclease</keyword>
<proteinExistence type="predicted"/>
<dbReference type="SUPFAM" id="SSF52540">
    <property type="entry name" value="P-loop containing nucleoside triphosphate hydrolases"/>
    <property type="match status" value="2"/>
</dbReference>
<evidence type="ECO:0000259" key="1">
    <source>
        <dbReference type="Pfam" id="PF07728"/>
    </source>
</evidence>
<comment type="caution">
    <text evidence="2">The sequence shown here is derived from an EMBL/GenBank/DDBJ whole genome shotgun (WGS) entry which is preliminary data.</text>
</comment>
<keyword evidence="2" id="KW-0378">Hydrolase</keyword>
<dbReference type="EMBL" id="MQUA01000013">
    <property type="protein sequence ID" value="PQB07552.1"/>
    <property type="molecule type" value="Genomic_DNA"/>
</dbReference>
<dbReference type="InterPro" id="IPR027417">
    <property type="entry name" value="P-loop_NTPase"/>
</dbReference>
<feature type="domain" description="ATPase dynein-related AAA" evidence="1">
    <location>
        <begin position="407"/>
        <end position="604"/>
    </location>
</feature>
<evidence type="ECO:0000313" key="2">
    <source>
        <dbReference type="EMBL" id="PQB07552.1"/>
    </source>
</evidence>
<name>A0A2S7KY06_9FLAO</name>
<evidence type="ECO:0000313" key="3">
    <source>
        <dbReference type="Proteomes" id="UP000239522"/>
    </source>
</evidence>
<dbReference type="AlphaFoldDB" id="A0A2S7KY06"/>
<dbReference type="GO" id="GO:0016887">
    <property type="term" value="F:ATP hydrolysis activity"/>
    <property type="evidence" value="ECO:0007669"/>
    <property type="project" value="InterPro"/>
</dbReference>
<dbReference type="PANTHER" id="PTHR37291:SF1">
    <property type="entry name" value="TYPE IV METHYL-DIRECTED RESTRICTION ENZYME ECOKMCRB SUBUNIT"/>
    <property type="match status" value="1"/>
</dbReference>
<dbReference type="Pfam" id="PF07728">
    <property type="entry name" value="AAA_5"/>
    <property type="match status" value="1"/>
</dbReference>
<accession>A0A2S7KY06</accession>
<dbReference type="InterPro" id="IPR011704">
    <property type="entry name" value="ATPase_dyneun-rel_AAA"/>
</dbReference>
<dbReference type="Proteomes" id="UP000239522">
    <property type="component" value="Unassembled WGS sequence"/>
</dbReference>
<gene>
    <name evidence="2" type="ORF">BST83_10570</name>
</gene>
<protein>
    <submittedName>
        <fullName evidence="2">Restriction endonuclease</fullName>
    </submittedName>
</protein>
<dbReference type="RefSeq" id="WP_104809762.1">
    <property type="nucleotide sequence ID" value="NZ_MQUA01000013.1"/>
</dbReference>
<dbReference type="PANTHER" id="PTHR37291">
    <property type="entry name" value="5-METHYLCYTOSINE-SPECIFIC RESTRICTION ENZYME B"/>
    <property type="match status" value="1"/>
</dbReference>
<keyword evidence="2" id="KW-0540">Nuclease</keyword>
<reference evidence="2 3" key="1">
    <citation type="submission" date="2016-11" db="EMBL/GenBank/DDBJ databases">
        <title>Trade-off between light-utilization and light-protection in marine flavobacteria.</title>
        <authorList>
            <person name="Kumagai Y."/>
        </authorList>
    </citation>
    <scope>NUCLEOTIDE SEQUENCE [LARGE SCALE GENOMIC DNA]</scope>
    <source>
        <strain evidence="2 3">ATCC 700397</strain>
    </source>
</reference>
<dbReference type="InterPro" id="IPR052934">
    <property type="entry name" value="Methyl-DNA_Rec/Restrict_Enz"/>
</dbReference>
<dbReference type="GO" id="GO:0005524">
    <property type="term" value="F:ATP binding"/>
    <property type="evidence" value="ECO:0007669"/>
    <property type="project" value="InterPro"/>
</dbReference>
<dbReference type="GO" id="GO:0004519">
    <property type="term" value="F:endonuclease activity"/>
    <property type="evidence" value="ECO:0007669"/>
    <property type="project" value="UniProtKB-KW"/>
</dbReference>
<dbReference type="OrthoDB" id="9781481at2"/>